<organism evidence="2">
    <name type="scientific">viral metagenome</name>
    <dbReference type="NCBI Taxonomy" id="1070528"/>
    <lineage>
        <taxon>unclassified sequences</taxon>
        <taxon>metagenomes</taxon>
        <taxon>organismal metagenomes</taxon>
    </lineage>
</organism>
<accession>A0A6M3K8R9</accession>
<dbReference type="EMBL" id="MT141558">
    <property type="protein sequence ID" value="QJA66644.1"/>
    <property type="molecule type" value="Genomic_DNA"/>
</dbReference>
<evidence type="ECO:0000313" key="2">
    <source>
        <dbReference type="EMBL" id="QJA78116.1"/>
    </source>
</evidence>
<evidence type="ECO:0000313" key="1">
    <source>
        <dbReference type="EMBL" id="QJA66644.1"/>
    </source>
</evidence>
<reference evidence="2" key="1">
    <citation type="submission" date="2020-03" db="EMBL/GenBank/DDBJ databases">
        <title>The deep terrestrial virosphere.</title>
        <authorList>
            <person name="Holmfeldt K."/>
            <person name="Nilsson E."/>
            <person name="Simone D."/>
            <person name="Lopez-Fernandez M."/>
            <person name="Wu X."/>
            <person name="de Brujin I."/>
            <person name="Lundin D."/>
            <person name="Andersson A."/>
            <person name="Bertilsson S."/>
            <person name="Dopson M."/>
        </authorList>
    </citation>
    <scope>NUCLEOTIDE SEQUENCE</scope>
    <source>
        <strain evidence="2">MM415A01130</strain>
        <strain evidence="1">MM415B00340</strain>
    </source>
</reference>
<name>A0A6M3K8R9_9ZZZZ</name>
<protein>
    <submittedName>
        <fullName evidence="2">Uncharacterized protein</fullName>
    </submittedName>
</protein>
<dbReference type="AlphaFoldDB" id="A0A6M3K8R9"/>
<gene>
    <name evidence="2" type="ORF">MM415A01130_0008</name>
    <name evidence="1" type="ORF">MM415B00340_0028</name>
</gene>
<dbReference type="EMBL" id="MT142321">
    <property type="protein sequence ID" value="QJA78116.1"/>
    <property type="molecule type" value="Genomic_DNA"/>
</dbReference>
<sequence>MPAEDYKPRLSIEITDEQFADLQRLTSHGLKKAIFGVIIDDVIRLLKSHGDVFIGAVLSRQLKLEEYSIPIKKKRK</sequence>
<proteinExistence type="predicted"/>